<sequence length="165" mass="18278">MSQIRPITPEEREIYSNIYEVVNGQSTVNLDEGTINIQTPVPQKDFEVCNIYNVSSEENSAILFHITNNSQENPGIGLNFILEQQFTMESVELSSLINNKLGVIVYNDYPHDFNQDNVNTIQEDIAEYGFEAISNLCENLIGNPSPGIKPLGDPKNGCGGVLIAQ</sequence>
<organism evidence="1 2">
    <name type="scientific">Mesonia maritima</name>
    <dbReference type="NCBI Taxonomy" id="1793873"/>
    <lineage>
        <taxon>Bacteria</taxon>
        <taxon>Pseudomonadati</taxon>
        <taxon>Bacteroidota</taxon>
        <taxon>Flavobacteriia</taxon>
        <taxon>Flavobacteriales</taxon>
        <taxon>Flavobacteriaceae</taxon>
        <taxon>Mesonia</taxon>
    </lineage>
</organism>
<protein>
    <submittedName>
        <fullName evidence="1">Uncharacterized protein</fullName>
    </submittedName>
</protein>
<comment type="caution">
    <text evidence="1">The sequence shown here is derived from an EMBL/GenBank/DDBJ whole genome shotgun (WGS) entry which is preliminary data.</text>
</comment>
<reference evidence="1 2" key="1">
    <citation type="submission" date="2023-07" db="EMBL/GenBank/DDBJ databases">
        <title>Genomic Encyclopedia of Type Strains, Phase IV (KMG-IV): sequencing the most valuable type-strain genomes for metagenomic binning, comparative biology and taxonomic classification.</title>
        <authorList>
            <person name="Goeker M."/>
        </authorList>
    </citation>
    <scope>NUCLEOTIDE SEQUENCE [LARGE SCALE GENOMIC DNA]</scope>
    <source>
        <strain evidence="1 2">DSM 102814</strain>
    </source>
</reference>
<accession>A0ABU1K4R3</accession>
<gene>
    <name evidence="1" type="ORF">GGR31_001210</name>
</gene>
<dbReference type="RefSeq" id="WP_309727483.1">
    <property type="nucleotide sequence ID" value="NZ_JAVDQA010000002.1"/>
</dbReference>
<dbReference type="EMBL" id="JAVDQA010000002">
    <property type="protein sequence ID" value="MDR6300579.1"/>
    <property type="molecule type" value="Genomic_DNA"/>
</dbReference>
<evidence type="ECO:0000313" key="1">
    <source>
        <dbReference type="EMBL" id="MDR6300579.1"/>
    </source>
</evidence>
<dbReference type="Proteomes" id="UP001257659">
    <property type="component" value="Unassembled WGS sequence"/>
</dbReference>
<keyword evidence="2" id="KW-1185">Reference proteome</keyword>
<name>A0ABU1K4R3_9FLAO</name>
<proteinExistence type="predicted"/>
<evidence type="ECO:0000313" key="2">
    <source>
        <dbReference type="Proteomes" id="UP001257659"/>
    </source>
</evidence>